<keyword evidence="1" id="KW-0134">Cell wall</keyword>
<dbReference type="InterPro" id="IPR008964">
    <property type="entry name" value="Invasin/intimin_cell_adhesion"/>
</dbReference>
<comment type="caution">
    <text evidence="8">The sequence shown here is derived from an EMBL/GenBank/DDBJ whole genome shotgun (WGS) entry which is preliminary data.</text>
</comment>
<evidence type="ECO:0000256" key="6">
    <source>
        <dbReference type="SAM" id="Phobius"/>
    </source>
</evidence>
<feature type="region of interest" description="Disordered" evidence="5">
    <location>
        <begin position="68"/>
        <end position="123"/>
    </location>
</feature>
<keyword evidence="3" id="KW-0732">Signal</keyword>
<dbReference type="NCBIfam" id="TIGR01167">
    <property type="entry name" value="LPXTG_anchor"/>
    <property type="match status" value="1"/>
</dbReference>
<feature type="compositionally biased region" description="Polar residues" evidence="5">
    <location>
        <begin position="99"/>
        <end position="111"/>
    </location>
</feature>
<sequence>MRIRIDFQSTIRHREYDGLRLAVLHPHLGTLDMASLSFADHQTFARRDAAAGIGPGWDGYARIRNWHENGPPPWKRRRPDRSPPRHRAIRPDLDPYLATGTSPREATQSAVRTPPDRPLPLTTPRHHLQTIKETTPFMRPSTTSRYAPTAVGIAAALAAGALLSASTAWAEAPEPQPGTVEITKKDPDGAFLVGAEFSLLDTLNGSKALTGKTNADGILRFEGVAPGVWRLKETATGSPIHDLAPDQDVIITPGQTAKLTIIDHFKPADLTVTKTDKTNGKPLAGAVINIIPASGDGKPVTLTTGKNGTATTKLPVASRAGTAYTATETKAPDGYQLDSTSVKITARPGAPATAAFANTKKEQPTQPPTTPTPTPTTPTTPPPTPSDKPTPSAPQPSTSTSTSAAPVPDQTTSSTSSPAPTGSLAQTGADATGWLLAGAGVLLAAGSGALFAVRRRRNTAEDDATTS</sequence>
<reference evidence="9" key="1">
    <citation type="submission" date="2023-07" db="EMBL/GenBank/DDBJ databases">
        <title>Whole genome shotgun sequence of Streptomyces spororaveus NBRC 15456.</title>
        <authorList>
            <person name="Komaki H."/>
            <person name="Tamura T."/>
        </authorList>
    </citation>
    <scope>NUCLEOTIDE SEQUENCE [LARGE SCALE GENOMIC DNA]</scope>
    <source>
        <strain evidence="9">NBRC 15456</strain>
    </source>
</reference>
<feature type="domain" description="Gram-positive cocci surface proteins LPxTG" evidence="7">
    <location>
        <begin position="424"/>
        <end position="462"/>
    </location>
</feature>
<proteinExistence type="predicted"/>
<dbReference type="Gene3D" id="2.60.40.10">
    <property type="entry name" value="Immunoglobulins"/>
    <property type="match status" value="2"/>
</dbReference>
<keyword evidence="9" id="KW-1185">Reference proteome</keyword>
<protein>
    <recommendedName>
        <fullName evidence="7">Gram-positive cocci surface proteins LPxTG domain-containing protein</fullName>
    </recommendedName>
</protein>
<dbReference type="SUPFAM" id="SSF49373">
    <property type="entry name" value="Invasin/intimin cell-adhesion fragments"/>
    <property type="match status" value="1"/>
</dbReference>
<keyword evidence="6" id="KW-0812">Transmembrane</keyword>
<accession>A0ABQ3T737</accession>
<feature type="compositionally biased region" description="Low complexity" evidence="5">
    <location>
        <begin position="395"/>
        <end position="421"/>
    </location>
</feature>
<dbReference type="InterPro" id="IPR019931">
    <property type="entry name" value="LPXTG_anchor"/>
</dbReference>
<organism evidence="8 9">
    <name type="scientific">Streptomyces spororaveus</name>
    <dbReference type="NCBI Taxonomy" id="284039"/>
    <lineage>
        <taxon>Bacteria</taxon>
        <taxon>Bacillati</taxon>
        <taxon>Actinomycetota</taxon>
        <taxon>Actinomycetes</taxon>
        <taxon>Kitasatosporales</taxon>
        <taxon>Streptomycetaceae</taxon>
        <taxon>Streptomyces</taxon>
    </lineage>
</organism>
<name>A0ABQ3T737_9ACTN</name>
<dbReference type="InterPro" id="IPR013783">
    <property type="entry name" value="Ig-like_fold"/>
</dbReference>
<evidence type="ECO:0000256" key="4">
    <source>
        <dbReference type="ARBA" id="ARBA00023088"/>
    </source>
</evidence>
<keyword evidence="6" id="KW-1133">Transmembrane helix</keyword>
<dbReference type="Pfam" id="PF17802">
    <property type="entry name" value="SpaA"/>
    <property type="match status" value="2"/>
</dbReference>
<evidence type="ECO:0000313" key="9">
    <source>
        <dbReference type="Proteomes" id="UP000608522"/>
    </source>
</evidence>
<gene>
    <name evidence="8" type="ORF">Sspor_17790</name>
</gene>
<dbReference type="EMBL" id="BNED01000005">
    <property type="protein sequence ID" value="GHI76218.1"/>
    <property type="molecule type" value="Genomic_DNA"/>
</dbReference>
<feature type="transmembrane region" description="Helical" evidence="6">
    <location>
        <begin position="433"/>
        <end position="453"/>
    </location>
</feature>
<feature type="region of interest" description="Disordered" evidence="5">
    <location>
        <begin position="356"/>
        <end position="426"/>
    </location>
</feature>
<keyword evidence="2" id="KW-0964">Secreted</keyword>
<evidence type="ECO:0000256" key="3">
    <source>
        <dbReference type="ARBA" id="ARBA00022729"/>
    </source>
</evidence>
<keyword evidence="6" id="KW-0472">Membrane</keyword>
<dbReference type="InterPro" id="IPR041033">
    <property type="entry name" value="SpaA_PFL_dom_1"/>
</dbReference>
<evidence type="ECO:0000313" key="8">
    <source>
        <dbReference type="EMBL" id="GHI76218.1"/>
    </source>
</evidence>
<evidence type="ECO:0000256" key="2">
    <source>
        <dbReference type="ARBA" id="ARBA00022525"/>
    </source>
</evidence>
<dbReference type="PROSITE" id="PS50847">
    <property type="entry name" value="GRAM_POS_ANCHORING"/>
    <property type="match status" value="1"/>
</dbReference>
<dbReference type="Proteomes" id="UP000608522">
    <property type="component" value="Unassembled WGS sequence"/>
</dbReference>
<evidence type="ECO:0000256" key="5">
    <source>
        <dbReference type="SAM" id="MobiDB-lite"/>
    </source>
</evidence>
<evidence type="ECO:0000256" key="1">
    <source>
        <dbReference type="ARBA" id="ARBA00022512"/>
    </source>
</evidence>
<dbReference type="SUPFAM" id="SSF49478">
    <property type="entry name" value="Cna protein B-type domain"/>
    <property type="match status" value="1"/>
</dbReference>
<feature type="compositionally biased region" description="Basic residues" evidence="5">
    <location>
        <begin position="74"/>
        <end position="88"/>
    </location>
</feature>
<evidence type="ECO:0000259" key="7">
    <source>
        <dbReference type="PROSITE" id="PS50847"/>
    </source>
</evidence>
<feature type="compositionally biased region" description="Pro residues" evidence="5">
    <location>
        <begin position="365"/>
        <end position="394"/>
    </location>
</feature>
<keyword evidence="4" id="KW-0572">Peptidoglycan-anchor</keyword>